<organism evidence="1 2">
    <name type="scientific">Wuchereria bancrofti</name>
    <dbReference type="NCBI Taxonomy" id="6293"/>
    <lineage>
        <taxon>Eukaryota</taxon>
        <taxon>Metazoa</taxon>
        <taxon>Ecdysozoa</taxon>
        <taxon>Nematoda</taxon>
        <taxon>Chromadorea</taxon>
        <taxon>Rhabditida</taxon>
        <taxon>Spirurina</taxon>
        <taxon>Spiruromorpha</taxon>
        <taxon>Filarioidea</taxon>
        <taxon>Onchocercidae</taxon>
        <taxon>Wuchereria</taxon>
    </lineage>
</organism>
<proteinExistence type="predicted"/>
<name>J9EQ91_WUCBA</name>
<gene>
    <name evidence="1" type="ORF">WUBG_11643</name>
</gene>
<evidence type="ECO:0000313" key="2">
    <source>
        <dbReference type="Proteomes" id="UP000004810"/>
    </source>
</evidence>
<accession>J9EQ91</accession>
<protein>
    <submittedName>
        <fullName evidence="1">Uncharacterized protein</fullName>
    </submittedName>
</protein>
<evidence type="ECO:0000313" key="1">
    <source>
        <dbReference type="EMBL" id="EJW77449.1"/>
    </source>
</evidence>
<comment type="caution">
    <text evidence="1">The sequence shown here is derived from an EMBL/GenBank/DDBJ whole genome shotgun (WGS) entry which is preliminary data.</text>
</comment>
<dbReference type="Proteomes" id="UP000004810">
    <property type="component" value="Unassembled WGS sequence"/>
</dbReference>
<dbReference type="AlphaFoldDB" id="J9EQ91"/>
<dbReference type="EMBL" id="ADBV01007755">
    <property type="protein sequence ID" value="EJW77449.1"/>
    <property type="molecule type" value="Genomic_DNA"/>
</dbReference>
<sequence>MFEEAELSGVLLLAGRKLKEFPAHLALKYEISDIISAGMLGTLH</sequence>
<reference evidence="2" key="1">
    <citation type="submission" date="2012-08" db="EMBL/GenBank/DDBJ databases">
        <title>The Genome Sequence of Wuchereria bancrofti.</title>
        <authorList>
            <person name="Nutman T.B."/>
            <person name="Fink D.L."/>
            <person name="Russ C."/>
            <person name="Young S."/>
            <person name="Zeng Q."/>
            <person name="Koehrsen M."/>
            <person name="Alvarado L."/>
            <person name="Berlin A."/>
            <person name="Chapman S.B."/>
            <person name="Chen Z."/>
            <person name="Freedman E."/>
            <person name="Gellesch M."/>
            <person name="Goldberg J."/>
            <person name="Griggs A."/>
            <person name="Gujja S."/>
            <person name="Heilman E.R."/>
            <person name="Heiman D."/>
            <person name="Hepburn T."/>
            <person name="Howarth C."/>
            <person name="Jen D."/>
            <person name="Larson L."/>
            <person name="Lewis B."/>
            <person name="Mehta T."/>
            <person name="Park D."/>
            <person name="Pearson M."/>
            <person name="Roberts A."/>
            <person name="Saif S."/>
            <person name="Shea T."/>
            <person name="Shenoy N."/>
            <person name="Sisk P."/>
            <person name="Stolte C."/>
            <person name="Sykes S."/>
            <person name="Walk T."/>
            <person name="White J."/>
            <person name="Yandava C."/>
            <person name="Haas B."/>
            <person name="Henn M.R."/>
            <person name="Nusbaum C."/>
            <person name="Birren B."/>
        </authorList>
    </citation>
    <scope>NUCLEOTIDE SEQUENCE [LARGE SCALE GENOMIC DNA]</scope>
    <source>
        <strain evidence="2">NA</strain>
    </source>
</reference>